<protein>
    <submittedName>
        <fullName evidence="1">Uncharacterized protein</fullName>
    </submittedName>
</protein>
<proteinExistence type="predicted"/>
<comment type="caution">
    <text evidence="1">The sequence shown here is derived from an EMBL/GenBank/DDBJ whole genome shotgun (WGS) entry which is preliminary data.</text>
</comment>
<name>A0A8S3SZS0_MYTED</name>
<sequence length="184" mass="20701">MNNQRDLQAFSLKLCHYLSEFVVGSEKVVKYRRYFYKCFDDCMKGESLECISSGSKAEGLDLPGSDLDLMILYKDFVVSEKPGDDEDGSFILDTDNASNGFALIKVSKEYSNYMNVTQTMFGFLLRNDGDKDVFCRDFKSLLSLVKCQGPSIAATIKGIANIDLVVCYSCREWPSVEKMVDSSK</sequence>
<evidence type="ECO:0000313" key="1">
    <source>
        <dbReference type="EMBL" id="CAG2226743.1"/>
    </source>
</evidence>
<gene>
    <name evidence="1" type="ORF">MEDL_39806</name>
</gene>
<dbReference type="OrthoDB" id="5974599at2759"/>
<dbReference type="Proteomes" id="UP000683360">
    <property type="component" value="Unassembled WGS sequence"/>
</dbReference>
<dbReference type="EMBL" id="CAJPWZ010001932">
    <property type="protein sequence ID" value="CAG2226743.1"/>
    <property type="molecule type" value="Genomic_DNA"/>
</dbReference>
<dbReference type="AlphaFoldDB" id="A0A8S3SZS0"/>
<keyword evidence="2" id="KW-1185">Reference proteome</keyword>
<evidence type="ECO:0000313" key="2">
    <source>
        <dbReference type="Proteomes" id="UP000683360"/>
    </source>
</evidence>
<organism evidence="1 2">
    <name type="scientific">Mytilus edulis</name>
    <name type="common">Blue mussel</name>
    <dbReference type="NCBI Taxonomy" id="6550"/>
    <lineage>
        <taxon>Eukaryota</taxon>
        <taxon>Metazoa</taxon>
        <taxon>Spiralia</taxon>
        <taxon>Lophotrochozoa</taxon>
        <taxon>Mollusca</taxon>
        <taxon>Bivalvia</taxon>
        <taxon>Autobranchia</taxon>
        <taxon>Pteriomorphia</taxon>
        <taxon>Mytilida</taxon>
        <taxon>Mytiloidea</taxon>
        <taxon>Mytilidae</taxon>
        <taxon>Mytilinae</taxon>
        <taxon>Mytilus</taxon>
    </lineage>
</organism>
<accession>A0A8S3SZS0</accession>
<dbReference type="SUPFAM" id="SSF81301">
    <property type="entry name" value="Nucleotidyltransferase"/>
    <property type="match status" value="1"/>
</dbReference>
<reference evidence="1" key="1">
    <citation type="submission" date="2021-03" db="EMBL/GenBank/DDBJ databases">
        <authorList>
            <person name="Bekaert M."/>
        </authorList>
    </citation>
    <scope>NUCLEOTIDE SEQUENCE</scope>
</reference>
<dbReference type="InterPro" id="IPR043519">
    <property type="entry name" value="NT_sf"/>
</dbReference>